<feature type="transmembrane region" description="Helical" evidence="8">
    <location>
        <begin position="119"/>
        <end position="140"/>
    </location>
</feature>
<evidence type="ECO:0000256" key="2">
    <source>
        <dbReference type="ARBA" id="ARBA00010992"/>
    </source>
</evidence>
<evidence type="ECO:0000256" key="8">
    <source>
        <dbReference type="SAM" id="Phobius"/>
    </source>
</evidence>
<dbReference type="InterPro" id="IPR005828">
    <property type="entry name" value="MFS_sugar_transport-like"/>
</dbReference>
<dbReference type="PROSITE" id="PS50850">
    <property type="entry name" value="MFS"/>
    <property type="match status" value="1"/>
</dbReference>
<evidence type="ECO:0000256" key="3">
    <source>
        <dbReference type="ARBA" id="ARBA00022448"/>
    </source>
</evidence>
<comment type="similarity">
    <text evidence="2 7">Belongs to the major facilitator superfamily. Sugar transporter (TC 2.A.1.1) family.</text>
</comment>
<organism evidence="10 11">
    <name type="scientific">Paludisphaera mucosa</name>
    <dbReference type="NCBI Taxonomy" id="3030827"/>
    <lineage>
        <taxon>Bacteria</taxon>
        <taxon>Pseudomonadati</taxon>
        <taxon>Planctomycetota</taxon>
        <taxon>Planctomycetia</taxon>
        <taxon>Isosphaerales</taxon>
        <taxon>Isosphaeraceae</taxon>
        <taxon>Paludisphaera</taxon>
    </lineage>
</organism>
<dbReference type="PANTHER" id="PTHR48020:SF12">
    <property type="entry name" value="PROTON MYO-INOSITOL COTRANSPORTER"/>
    <property type="match status" value="1"/>
</dbReference>
<feature type="transmembrane region" description="Helical" evidence="8">
    <location>
        <begin position="94"/>
        <end position="113"/>
    </location>
</feature>
<keyword evidence="11" id="KW-1185">Reference proteome</keyword>
<gene>
    <name evidence="10" type="ORF">PZE19_11735</name>
</gene>
<dbReference type="Pfam" id="PF00083">
    <property type="entry name" value="Sugar_tr"/>
    <property type="match status" value="1"/>
</dbReference>
<feature type="transmembrane region" description="Helical" evidence="8">
    <location>
        <begin position="186"/>
        <end position="205"/>
    </location>
</feature>
<dbReference type="InterPro" id="IPR050814">
    <property type="entry name" value="Myo-inositol_Transporter"/>
</dbReference>
<feature type="transmembrane region" description="Helical" evidence="8">
    <location>
        <begin position="152"/>
        <end position="174"/>
    </location>
</feature>
<evidence type="ECO:0000256" key="7">
    <source>
        <dbReference type="RuleBase" id="RU003346"/>
    </source>
</evidence>
<proteinExistence type="inferred from homology"/>
<name>A0ABT6FA20_9BACT</name>
<evidence type="ECO:0000256" key="5">
    <source>
        <dbReference type="ARBA" id="ARBA00022989"/>
    </source>
</evidence>
<dbReference type="InterPro" id="IPR020846">
    <property type="entry name" value="MFS_dom"/>
</dbReference>
<feature type="transmembrane region" description="Helical" evidence="8">
    <location>
        <begin position="265"/>
        <end position="288"/>
    </location>
</feature>
<dbReference type="RefSeq" id="WP_277860805.1">
    <property type="nucleotide sequence ID" value="NZ_JARRAG010000002.1"/>
</dbReference>
<dbReference type="InterPro" id="IPR036259">
    <property type="entry name" value="MFS_trans_sf"/>
</dbReference>
<feature type="transmembrane region" description="Helical" evidence="8">
    <location>
        <begin position="61"/>
        <end position="82"/>
    </location>
</feature>
<comment type="subcellular location">
    <subcellularLocation>
        <location evidence="1">Membrane</location>
        <topology evidence="1">Multi-pass membrane protein</topology>
    </subcellularLocation>
</comment>
<protein>
    <submittedName>
        <fullName evidence="10">Sugar porter family MFS transporter</fullName>
    </submittedName>
</protein>
<dbReference type="Proteomes" id="UP001216907">
    <property type="component" value="Unassembled WGS sequence"/>
</dbReference>
<sequence>MDVSFDRSTPVDPGAAGVRSLSGLLLFSTFVASLGGLLFGFDVAIMSGTTDALTRVFGLTGLTLGFTIASAPLGTVLGSLVAGKPADVWGRRPMLAVLAVAYLVSALGCALAWDWWSLLAFRILGGVAVGAASVIAPLYIAEIAPARYRGRLVATVQFNIVLGILLAYLSNYVIDRMGLGENDWRWMLGVQVFPSALFFALAFLIPESPRWLVAKGRIDEARRVLTAIGADEAVEVELADIQESLRDSGVKDDDALFQRAYRKPILLAVAVAAFNQLSGINAVMYYAPTVIEMAGAGKKAALLGAVAIGAVNLVFTMLAMTIIDRFGRRALMLVGSIGYILSLSVIAGAFYAYGSSFSGYGAWIVLGGLLVFIASHAFGQGAVIWVYISEVFPNRVRAKGQALGCVTHWVGALAITQTFPMIAEKSGGHAFAFYAAMMVLQLLWVLFVMPETKGVPLEELQKKLGLS</sequence>
<dbReference type="Gene3D" id="1.20.1250.20">
    <property type="entry name" value="MFS general substrate transporter like domains"/>
    <property type="match status" value="1"/>
</dbReference>
<accession>A0ABT6FA20</accession>
<dbReference type="PROSITE" id="PS00217">
    <property type="entry name" value="SUGAR_TRANSPORT_2"/>
    <property type="match status" value="1"/>
</dbReference>
<feature type="transmembrane region" description="Helical" evidence="8">
    <location>
        <begin position="360"/>
        <end position="388"/>
    </location>
</feature>
<keyword evidence="6 8" id="KW-0472">Membrane</keyword>
<keyword evidence="5 8" id="KW-1133">Transmembrane helix</keyword>
<feature type="domain" description="Major facilitator superfamily (MFS) profile" evidence="9">
    <location>
        <begin position="28"/>
        <end position="453"/>
    </location>
</feature>
<dbReference type="SUPFAM" id="SSF103473">
    <property type="entry name" value="MFS general substrate transporter"/>
    <property type="match status" value="1"/>
</dbReference>
<feature type="transmembrane region" description="Helical" evidence="8">
    <location>
        <begin position="431"/>
        <end position="449"/>
    </location>
</feature>
<dbReference type="EMBL" id="JARRAG010000002">
    <property type="protein sequence ID" value="MDG3004447.1"/>
    <property type="molecule type" value="Genomic_DNA"/>
</dbReference>
<evidence type="ECO:0000256" key="1">
    <source>
        <dbReference type="ARBA" id="ARBA00004141"/>
    </source>
</evidence>
<keyword evidence="3 7" id="KW-0813">Transport</keyword>
<dbReference type="PROSITE" id="PS00216">
    <property type="entry name" value="SUGAR_TRANSPORT_1"/>
    <property type="match status" value="2"/>
</dbReference>
<feature type="transmembrane region" description="Helical" evidence="8">
    <location>
        <begin position="300"/>
        <end position="323"/>
    </location>
</feature>
<dbReference type="InterPro" id="IPR005829">
    <property type="entry name" value="Sugar_transporter_CS"/>
</dbReference>
<dbReference type="InterPro" id="IPR003663">
    <property type="entry name" value="Sugar/inositol_transpt"/>
</dbReference>
<reference evidence="10 11" key="1">
    <citation type="submission" date="2023-03" db="EMBL/GenBank/DDBJ databases">
        <title>Paludisphaera mucosa sp. nov. a novel planctomycete from northern fen.</title>
        <authorList>
            <person name="Ivanova A."/>
        </authorList>
    </citation>
    <scope>NUCLEOTIDE SEQUENCE [LARGE SCALE GENOMIC DNA]</scope>
    <source>
        <strain evidence="10 11">Pla2</strain>
    </source>
</reference>
<dbReference type="NCBIfam" id="TIGR00879">
    <property type="entry name" value="SP"/>
    <property type="match status" value="1"/>
</dbReference>
<dbReference type="PANTHER" id="PTHR48020">
    <property type="entry name" value="PROTON MYO-INOSITOL COTRANSPORTER"/>
    <property type="match status" value="1"/>
</dbReference>
<comment type="caution">
    <text evidence="10">The sequence shown here is derived from an EMBL/GenBank/DDBJ whole genome shotgun (WGS) entry which is preliminary data.</text>
</comment>
<feature type="transmembrane region" description="Helical" evidence="8">
    <location>
        <begin position="21"/>
        <end position="41"/>
    </location>
</feature>
<dbReference type="PRINTS" id="PR00171">
    <property type="entry name" value="SUGRTRNSPORT"/>
</dbReference>
<evidence type="ECO:0000256" key="6">
    <source>
        <dbReference type="ARBA" id="ARBA00023136"/>
    </source>
</evidence>
<evidence type="ECO:0000256" key="4">
    <source>
        <dbReference type="ARBA" id="ARBA00022692"/>
    </source>
</evidence>
<feature type="transmembrane region" description="Helical" evidence="8">
    <location>
        <begin position="330"/>
        <end position="354"/>
    </location>
</feature>
<evidence type="ECO:0000313" key="11">
    <source>
        <dbReference type="Proteomes" id="UP001216907"/>
    </source>
</evidence>
<evidence type="ECO:0000259" key="9">
    <source>
        <dbReference type="PROSITE" id="PS50850"/>
    </source>
</evidence>
<keyword evidence="4 8" id="KW-0812">Transmembrane</keyword>
<evidence type="ECO:0000313" key="10">
    <source>
        <dbReference type="EMBL" id="MDG3004447.1"/>
    </source>
</evidence>